<evidence type="ECO:0000313" key="1">
    <source>
        <dbReference type="EMBL" id="GAG17451.1"/>
    </source>
</evidence>
<dbReference type="InterPro" id="IPR009014">
    <property type="entry name" value="Transketo_C/PFOR_II"/>
</dbReference>
<evidence type="ECO:0008006" key="2">
    <source>
        <dbReference type="Google" id="ProtNLM"/>
    </source>
</evidence>
<dbReference type="InterPro" id="IPR050722">
    <property type="entry name" value="Pyruvate:ferred/Flavod_OxRd"/>
</dbReference>
<organism evidence="1">
    <name type="scientific">marine sediment metagenome</name>
    <dbReference type="NCBI Taxonomy" id="412755"/>
    <lineage>
        <taxon>unclassified sequences</taxon>
        <taxon>metagenomes</taxon>
        <taxon>ecological metagenomes</taxon>
    </lineage>
</organism>
<proteinExistence type="predicted"/>
<accession>X0WXK6</accession>
<dbReference type="Gene3D" id="3.40.50.920">
    <property type="match status" value="1"/>
</dbReference>
<dbReference type="GO" id="GO:0006979">
    <property type="term" value="P:response to oxidative stress"/>
    <property type="evidence" value="ECO:0007669"/>
    <property type="project" value="TreeGrafter"/>
</dbReference>
<dbReference type="AlphaFoldDB" id="X0WXK6"/>
<dbReference type="SUPFAM" id="SSF52518">
    <property type="entry name" value="Thiamin diphosphate-binding fold (THDP-binding)"/>
    <property type="match status" value="1"/>
</dbReference>
<sequence length="149" mass="17528">MTDQYFLDSYYNIPSIKLDRISNMNYFVKTKKNYKRYKLTNNGISPRGIPGYGNGLICVDSDEHDEEGRITESMNIRTQMVNKRLRKLKEIIKETIPPTLIGDENYKTLIIGWGSTYHIIKEAIEKINRKNISFLHFRQLYPIHPNTIN</sequence>
<dbReference type="PANTHER" id="PTHR32154:SF20">
    <property type="entry name" value="2-OXOGLUTARATE OXIDOREDUCTASE SUBUNIT KORA"/>
    <property type="match status" value="1"/>
</dbReference>
<gene>
    <name evidence="1" type="ORF">S01H1_50729</name>
</gene>
<dbReference type="InterPro" id="IPR029061">
    <property type="entry name" value="THDP-binding"/>
</dbReference>
<dbReference type="SUPFAM" id="SSF52922">
    <property type="entry name" value="TK C-terminal domain-like"/>
    <property type="match status" value="1"/>
</dbReference>
<name>X0WXK6_9ZZZZ</name>
<dbReference type="PANTHER" id="PTHR32154">
    <property type="entry name" value="PYRUVATE-FLAVODOXIN OXIDOREDUCTASE-RELATED"/>
    <property type="match status" value="1"/>
</dbReference>
<feature type="non-terminal residue" evidence="1">
    <location>
        <position position="149"/>
    </location>
</feature>
<reference evidence="1" key="1">
    <citation type="journal article" date="2014" name="Front. Microbiol.">
        <title>High frequency of phylogenetically diverse reductive dehalogenase-homologous genes in deep subseafloor sedimentary metagenomes.</title>
        <authorList>
            <person name="Kawai M."/>
            <person name="Futagami T."/>
            <person name="Toyoda A."/>
            <person name="Takaki Y."/>
            <person name="Nishi S."/>
            <person name="Hori S."/>
            <person name="Arai W."/>
            <person name="Tsubouchi T."/>
            <person name="Morono Y."/>
            <person name="Uchiyama I."/>
            <person name="Ito T."/>
            <person name="Fujiyama A."/>
            <person name="Inagaki F."/>
            <person name="Takami H."/>
        </authorList>
    </citation>
    <scope>NUCLEOTIDE SEQUENCE</scope>
    <source>
        <strain evidence="1">Expedition CK06-06</strain>
    </source>
</reference>
<dbReference type="EMBL" id="BARS01032695">
    <property type="protein sequence ID" value="GAG17451.1"/>
    <property type="molecule type" value="Genomic_DNA"/>
</dbReference>
<protein>
    <recommendedName>
        <fullName evidence="2">Pyruvate:ferredoxin oxidoreductase core domain-containing protein</fullName>
    </recommendedName>
</protein>
<comment type="caution">
    <text evidence="1">The sequence shown here is derived from an EMBL/GenBank/DDBJ whole genome shotgun (WGS) entry which is preliminary data.</text>
</comment>